<protein>
    <recommendedName>
        <fullName evidence="3">WG repeat protein</fullName>
    </recommendedName>
</protein>
<dbReference type="Proteomes" id="UP000242133">
    <property type="component" value="Unassembled WGS sequence"/>
</dbReference>
<sequence>MNRYNFIEIQYDEMIEGFEIIYATISDPENFQIMLKEWLGEDDGMRSIYDFDSRVLTYSPSRIKNNNGFHISNVYNVGYFQSIIFQKEGRTITLTDMFEVGERDTGYVDIGKPREEWDGYTKGGYQLRVVGDHLYACGQLNKLFRRDGPGIWTDLTDRQDHPDLFKHMDFIKKRDGGFLNANVGFYAFDGFSESEIYAGGEQTLWAYLNGVWNEMALPEYPRMIDSVLCAGDGQVYVTGRNGPVVRGRNGHWEVMDAPALAYHGMAWFDGKVWLGSDYELGYLEDGQYHRYVFPEEGPAQFSFLSVDACPEMLLSYGPEQALLFDGTEWVEVIGPPLV</sequence>
<accession>A0A2P8F3D2</accession>
<gene>
    <name evidence="1" type="ORF">CLV44_102145</name>
</gene>
<comment type="caution">
    <text evidence="1">The sequence shown here is derived from an EMBL/GenBank/DDBJ whole genome shotgun (WGS) entry which is preliminary data.</text>
</comment>
<organism evidence="1 2">
    <name type="scientific">Marinobacterium halophilum</name>
    <dbReference type="NCBI Taxonomy" id="267374"/>
    <lineage>
        <taxon>Bacteria</taxon>
        <taxon>Pseudomonadati</taxon>
        <taxon>Pseudomonadota</taxon>
        <taxon>Gammaproteobacteria</taxon>
        <taxon>Oceanospirillales</taxon>
        <taxon>Oceanospirillaceae</taxon>
        <taxon>Marinobacterium</taxon>
    </lineage>
</organism>
<name>A0A2P8F3D2_9GAMM</name>
<keyword evidence="2" id="KW-1185">Reference proteome</keyword>
<proteinExistence type="predicted"/>
<evidence type="ECO:0000313" key="2">
    <source>
        <dbReference type="Proteomes" id="UP000242133"/>
    </source>
</evidence>
<evidence type="ECO:0000313" key="1">
    <source>
        <dbReference type="EMBL" id="PSL16222.1"/>
    </source>
</evidence>
<dbReference type="RefSeq" id="WP_106590439.1">
    <property type="nucleotide sequence ID" value="NZ_PYGI01000002.1"/>
</dbReference>
<dbReference type="AlphaFoldDB" id="A0A2P8F3D2"/>
<dbReference type="EMBL" id="PYGI01000002">
    <property type="protein sequence ID" value="PSL16222.1"/>
    <property type="molecule type" value="Genomic_DNA"/>
</dbReference>
<dbReference type="OrthoDB" id="6829668at2"/>
<reference evidence="1 2" key="1">
    <citation type="submission" date="2018-03" db="EMBL/GenBank/DDBJ databases">
        <title>Genomic Encyclopedia of Archaeal and Bacterial Type Strains, Phase II (KMG-II): from individual species to whole genera.</title>
        <authorList>
            <person name="Goeker M."/>
        </authorList>
    </citation>
    <scope>NUCLEOTIDE SEQUENCE [LARGE SCALE GENOMIC DNA]</scope>
    <source>
        <strain evidence="1 2">DSM 17586</strain>
    </source>
</reference>
<evidence type="ECO:0008006" key="3">
    <source>
        <dbReference type="Google" id="ProtNLM"/>
    </source>
</evidence>